<dbReference type="OrthoDB" id="9813836at2"/>
<dbReference type="RefSeq" id="WP_145064071.1">
    <property type="nucleotide sequence ID" value="NZ_CP036263.1"/>
</dbReference>
<dbReference type="AlphaFoldDB" id="A0A517MXM8"/>
<sequence>MNTTTTYYQRINRAALVATLVAIAMTVFTPIQSAHAGLMHNFSTTPESAYLEYANLFPSAGWLFAQQDEVDASFTSGVLIDEHWVLTSAHGLLAIDSDVNSAYNGFEFGLGNDVLNNPGESLFADAFFIHPDYNDISSGPDLALLYFKSGFQSVAPATLHRQEVALGTELNLASYGRPATPQTGLLPADGKRRAGTITTRNIATTPIGYTTSDFGAPGQSNFMPLGIRPTESASGSPTYLGLTEVAAITSTATPFEAYNTFGNYTLIHPNLGWIDQTTGASVPEPSSLVLLGMFATFGGLKRRRREASKSATC</sequence>
<dbReference type="SUPFAM" id="SSF50494">
    <property type="entry name" value="Trypsin-like serine proteases"/>
    <property type="match status" value="1"/>
</dbReference>
<dbReference type="Pfam" id="PF00089">
    <property type="entry name" value="Trypsin"/>
    <property type="match status" value="1"/>
</dbReference>
<dbReference type="NCBIfam" id="TIGR02595">
    <property type="entry name" value="PEP_CTERM"/>
    <property type="match status" value="1"/>
</dbReference>
<dbReference type="KEGG" id="amob:HG15A2_29610"/>
<dbReference type="Gene3D" id="2.40.10.10">
    <property type="entry name" value="Trypsin-like serine proteases"/>
    <property type="match status" value="1"/>
</dbReference>
<name>A0A517MXM8_9BACT</name>
<dbReference type="Pfam" id="PF07589">
    <property type="entry name" value="PEP-CTERM"/>
    <property type="match status" value="1"/>
</dbReference>
<accession>A0A517MXM8</accession>
<evidence type="ECO:0000313" key="2">
    <source>
        <dbReference type="EMBL" id="QDS99634.1"/>
    </source>
</evidence>
<dbReference type="InterPro" id="IPR043504">
    <property type="entry name" value="Peptidase_S1_PA_chymotrypsin"/>
</dbReference>
<dbReference type="InterPro" id="IPR001254">
    <property type="entry name" value="Trypsin_dom"/>
</dbReference>
<dbReference type="PROSITE" id="PS50240">
    <property type="entry name" value="TRYPSIN_DOM"/>
    <property type="match status" value="1"/>
</dbReference>
<dbReference type="EMBL" id="CP036263">
    <property type="protein sequence ID" value="QDS99634.1"/>
    <property type="molecule type" value="Genomic_DNA"/>
</dbReference>
<dbReference type="GO" id="GO:0004252">
    <property type="term" value="F:serine-type endopeptidase activity"/>
    <property type="evidence" value="ECO:0007669"/>
    <property type="project" value="InterPro"/>
</dbReference>
<dbReference type="InterPro" id="IPR009003">
    <property type="entry name" value="Peptidase_S1_PA"/>
</dbReference>
<evidence type="ECO:0000313" key="3">
    <source>
        <dbReference type="Proteomes" id="UP000319852"/>
    </source>
</evidence>
<protein>
    <submittedName>
        <fullName evidence="2">Trypsin</fullName>
    </submittedName>
</protein>
<dbReference type="Proteomes" id="UP000319852">
    <property type="component" value="Chromosome"/>
</dbReference>
<gene>
    <name evidence="2" type="ORF">HG15A2_29610</name>
</gene>
<feature type="domain" description="Peptidase S1" evidence="1">
    <location>
        <begin position="34"/>
        <end position="279"/>
    </location>
</feature>
<dbReference type="GO" id="GO:0006508">
    <property type="term" value="P:proteolysis"/>
    <property type="evidence" value="ECO:0007669"/>
    <property type="project" value="InterPro"/>
</dbReference>
<evidence type="ECO:0000259" key="1">
    <source>
        <dbReference type="PROSITE" id="PS50240"/>
    </source>
</evidence>
<dbReference type="InterPro" id="IPR013424">
    <property type="entry name" value="Ice-binding_C"/>
</dbReference>
<keyword evidence="3" id="KW-1185">Reference proteome</keyword>
<organism evidence="2 3">
    <name type="scientific">Adhaeretor mobilis</name>
    <dbReference type="NCBI Taxonomy" id="1930276"/>
    <lineage>
        <taxon>Bacteria</taxon>
        <taxon>Pseudomonadati</taxon>
        <taxon>Planctomycetota</taxon>
        <taxon>Planctomycetia</taxon>
        <taxon>Pirellulales</taxon>
        <taxon>Lacipirellulaceae</taxon>
        <taxon>Adhaeretor</taxon>
    </lineage>
</organism>
<proteinExistence type="predicted"/>
<reference evidence="2 3" key="1">
    <citation type="submission" date="2019-02" db="EMBL/GenBank/DDBJ databases">
        <title>Deep-cultivation of Planctomycetes and their phenomic and genomic characterization uncovers novel biology.</title>
        <authorList>
            <person name="Wiegand S."/>
            <person name="Jogler M."/>
            <person name="Boedeker C."/>
            <person name="Pinto D."/>
            <person name="Vollmers J."/>
            <person name="Rivas-Marin E."/>
            <person name="Kohn T."/>
            <person name="Peeters S.H."/>
            <person name="Heuer A."/>
            <person name="Rast P."/>
            <person name="Oberbeckmann S."/>
            <person name="Bunk B."/>
            <person name="Jeske O."/>
            <person name="Meyerdierks A."/>
            <person name="Storesund J.E."/>
            <person name="Kallscheuer N."/>
            <person name="Luecker S."/>
            <person name="Lage O.M."/>
            <person name="Pohl T."/>
            <person name="Merkel B.J."/>
            <person name="Hornburger P."/>
            <person name="Mueller R.-W."/>
            <person name="Bruemmer F."/>
            <person name="Labrenz M."/>
            <person name="Spormann A.M."/>
            <person name="Op den Camp H."/>
            <person name="Overmann J."/>
            <person name="Amann R."/>
            <person name="Jetten M.S.M."/>
            <person name="Mascher T."/>
            <person name="Medema M.H."/>
            <person name="Devos D.P."/>
            <person name="Kaster A.-K."/>
            <person name="Ovreas L."/>
            <person name="Rohde M."/>
            <person name="Galperin M.Y."/>
            <person name="Jogler C."/>
        </authorList>
    </citation>
    <scope>NUCLEOTIDE SEQUENCE [LARGE SCALE GENOMIC DNA]</scope>
    <source>
        <strain evidence="2 3">HG15A2</strain>
    </source>
</reference>